<feature type="domain" description="DUF5597" evidence="4">
    <location>
        <begin position="375"/>
        <end position="511"/>
    </location>
</feature>
<evidence type="ECO:0000259" key="3">
    <source>
        <dbReference type="Pfam" id="PF02449"/>
    </source>
</evidence>
<accession>A0AAE8SX70</accession>
<organism evidence="5 6">
    <name type="scientific">Cephalotrichum gorgonifer</name>
    <dbReference type="NCBI Taxonomy" id="2041049"/>
    <lineage>
        <taxon>Eukaryota</taxon>
        <taxon>Fungi</taxon>
        <taxon>Dikarya</taxon>
        <taxon>Ascomycota</taxon>
        <taxon>Pezizomycotina</taxon>
        <taxon>Sordariomycetes</taxon>
        <taxon>Hypocreomycetidae</taxon>
        <taxon>Microascales</taxon>
        <taxon>Microascaceae</taxon>
        <taxon>Cephalotrichum</taxon>
    </lineage>
</organism>
<proteinExistence type="predicted"/>
<evidence type="ECO:0000256" key="1">
    <source>
        <dbReference type="ARBA" id="ARBA00022801"/>
    </source>
</evidence>
<keyword evidence="2" id="KW-0326">Glycosidase</keyword>
<dbReference type="Proteomes" id="UP001187682">
    <property type="component" value="Unassembled WGS sequence"/>
</dbReference>
<dbReference type="SUPFAM" id="SSF51445">
    <property type="entry name" value="(Trans)glycosidases"/>
    <property type="match status" value="1"/>
</dbReference>
<dbReference type="EMBL" id="ONZQ02000008">
    <property type="protein sequence ID" value="SPO03662.1"/>
    <property type="molecule type" value="Genomic_DNA"/>
</dbReference>
<dbReference type="InterPro" id="IPR017853">
    <property type="entry name" value="GH"/>
</dbReference>
<reference evidence="5" key="1">
    <citation type="submission" date="2018-03" db="EMBL/GenBank/DDBJ databases">
        <authorList>
            <person name="Guldener U."/>
        </authorList>
    </citation>
    <scope>NUCLEOTIDE SEQUENCE</scope>
</reference>
<gene>
    <name evidence="5" type="ORF">DNG_06345</name>
</gene>
<evidence type="ECO:0000313" key="5">
    <source>
        <dbReference type="EMBL" id="SPO03662.1"/>
    </source>
</evidence>
<sequence>MACQPPRLVATEWSKQLHAKGKPFLVLGGELQNSSLTSSEYMDTIWQKMKDTNINTLLGCVTWEDIEPEEGVFNFSELDKVILGISSYTPAWVKKDIKRFPRAILRKEGGVLETSHTLSVFYTEAVKADAKAFSTLMAHLKEFDEAHSTVLMVQVENETGLLGDYRDGSEAAEKSFNSAVPQDLLEFLSSDYENLHVDMKALNLTDFNQEAPKGRTWTEVFGTNAPRVGELFQAYHYAKFLDEVAAAGKAAYDIPLYTNVWMNCVDLDSSANLIASPVGGGGLPGAYPSGGAVSNVLDIWQKFAPHLDFISPDIYLNDYTKTCARYRHRGQPLFIPEQRRDEYGVRRVWIAFGTYAAIGTAPFGIDTLKPETNPFTKHYGLLKSVSAIVLDAQRRPHSSVGFCFDELPTDFPATPDPSPIIVRNWGGFEVTIERCFVFGKPGTAAGMVIHRGGGKFLLIGWGFQVRAKALSKASHYTGILRFEEKIVEDVETGKLRTGRVLNGDETRSGQFGMVPNEDPDYGNFPICVTIPARTMIAEIEFYSLE</sequence>
<keyword evidence="1" id="KW-0378">Hydrolase</keyword>
<dbReference type="InterPro" id="IPR040719">
    <property type="entry name" value="DUF5597"/>
</dbReference>
<dbReference type="Gene3D" id="3.20.20.80">
    <property type="entry name" value="Glycosidases"/>
    <property type="match status" value="1"/>
</dbReference>
<name>A0AAE8SX70_9PEZI</name>
<dbReference type="AlphaFoldDB" id="A0AAE8SX70"/>
<feature type="domain" description="Glycoside hydrolase family 42 N-terminal" evidence="3">
    <location>
        <begin position="40"/>
        <end position="185"/>
    </location>
</feature>
<dbReference type="InterPro" id="IPR013529">
    <property type="entry name" value="Glyco_hydro_42_N"/>
</dbReference>
<dbReference type="Pfam" id="PF02449">
    <property type="entry name" value="Glyco_hydro_42"/>
    <property type="match status" value="1"/>
</dbReference>
<dbReference type="Gene3D" id="2.60.220.20">
    <property type="entry name" value="putative beta-Galactosidase from caulobacter crescentus"/>
    <property type="match status" value="1"/>
</dbReference>
<dbReference type="Pfam" id="PF18120">
    <property type="entry name" value="DUF5597"/>
    <property type="match status" value="1"/>
</dbReference>
<evidence type="ECO:0000259" key="4">
    <source>
        <dbReference type="Pfam" id="PF18120"/>
    </source>
</evidence>
<comment type="caution">
    <text evidence="5">The sequence shown here is derived from an EMBL/GenBank/DDBJ whole genome shotgun (WGS) entry which is preliminary data.</text>
</comment>
<protein>
    <submittedName>
        <fullName evidence="5">Probable beta-galactosidase</fullName>
    </submittedName>
</protein>
<keyword evidence="6" id="KW-1185">Reference proteome</keyword>
<dbReference type="GO" id="GO:0009341">
    <property type="term" value="C:beta-galactosidase complex"/>
    <property type="evidence" value="ECO:0007669"/>
    <property type="project" value="InterPro"/>
</dbReference>
<dbReference type="GO" id="GO:0004565">
    <property type="term" value="F:beta-galactosidase activity"/>
    <property type="evidence" value="ECO:0007669"/>
    <property type="project" value="InterPro"/>
</dbReference>
<dbReference type="GO" id="GO:0005975">
    <property type="term" value="P:carbohydrate metabolic process"/>
    <property type="evidence" value="ECO:0007669"/>
    <property type="project" value="InterPro"/>
</dbReference>
<evidence type="ECO:0000256" key="2">
    <source>
        <dbReference type="ARBA" id="ARBA00023295"/>
    </source>
</evidence>
<evidence type="ECO:0000313" key="6">
    <source>
        <dbReference type="Proteomes" id="UP001187682"/>
    </source>
</evidence>